<evidence type="ECO:0000313" key="1">
    <source>
        <dbReference type="EMBL" id="KAK9709423.1"/>
    </source>
</evidence>
<dbReference type="PANTHER" id="PTHR39336:SF1">
    <property type="entry name" value="PYRIDOXAMINE PHOSPHATE OXIDASE FAMILY PROTEIN (AFU_ORTHOLOGUE AFUA_6G11440)"/>
    <property type="match status" value="1"/>
</dbReference>
<dbReference type="Gene3D" id="2.30.110.10">
    <property type="entry name" value="Electron Transport, Fmn-binding Protein, Chain A"/>
    <property type="match status" value="1"/>
</dbReference>
<comment type="caution">
    <text evidence="1">The sequence shown here is derived from an EMBL/GenBank/DDBJ whole genome shotgun (WGS) entry which is preliminary data.</text>
</comment>
<accession>A0ABR2VXN2</accession>
<dbReference type="Proteomes" id="UP001479436">
    <property type="component" value="Unassembled WGS sequence"/>
</dbReference>
<protein>
    <recommendedName>
        <fullName evidence="3">Pyridoxamine 5'-phosphate oxidase putative domain-containing protein</fullName>
    </recommendedName>
</protein>
<name>A0ABR2VXN2_9FUNG</name>
<dbReference type="EMBL" id="JASJQH010007412">
    <property type="protein sequence ID" value="KAK9709423.1"/>
    <property type="molecule type" value="Genomic_DNA"/>
</dbReference>
<dbReference type="PANTHER" id="PTHR39336">
    <property type="entry name" value="PYRIDOXAMINE PHOSPHATE OXIDASE FAMILY PROTEIN (AFU_ORTHOLOGUE AFUA_6G11440)"/>
    <property type="match status" value="1"/>
</dbReference>
<organism evidence="1 2">
    <name type="scientific">Basidiobolus ranarum</name>
    <dbReference type="NCBI Taxonomy" id="34480"/>
    <lineage>
        <taxon>Eukaryota</taxon>
        <taxon>Fungi</taxon>
        <taxon>Fungi incertae sedis</taxon>
        <taxon>Zoopagomycota</taxon>
        <taxon>Entomophthoromycotina</taxon>
        <taxon>Basidiobolomycetes</taxon>
        <taxon>Basidiobolales</taxon>
        <taxon>Basidiobolaceae</taxon>
        <taxon>Basidiobolus</taxon>
    </lineage>
</organism>
<evidence type="ECO:0008006" key="3">
    <source>
        <dbReference type="Google" id="ProtNLM"/>
    </source>
</evidence>
<evidence type="ECO:0000313" key="2">
    <source>
        <dbReference type="Proteomes" id="UP001479436"/>
    </source>
</evidence>
<keyword evidence="2" id="KW-1185">Reference proteome</keyword>
<gene>
    <name evidence="1" type="ORF">K7432_009068</name>
</gene>
<proteinExistence type="predicted"/>
<dbReference type="InterPro" id="IPR012349">
    <property type="entry name" value="Split_barrel_FMN-bd"/>
</dbReference>
<sequence length="173" mass="19793">MGNFYETISTNTQKFVNQQEVFWVASAPLSSEGRVNVSPKGTTLVVKENDETYQEYKVFWVLSENKVAYLDFFGSGVETLSHLRESNNGRITLQFNAFEGSPRIIRLFGHGKAYDVDSPEFLEVLPPDLKNHVDKLAWRERQNYLRRVLSSTLIVKHVANPSMGFLHIHTSNI</sequence>
<reference evidence="1 2" key="1">
    <citation type="submission" date="2023-04" db="EMBL/GenBank/DDBJ databases">
        <title>Genome of Basidiobolus ranarum AG-B5.</title>
        <authorList>
            <person name="Stajich J.E."/>
            <person name="Carter-House D."/>
            <person name="Gryganskyi A."/>
        </authorList>
    </citation>
    <scope>NUCLEOTIDE SEQUENCE [LARGE SCALE GENOMIC DNA]</scope>
    <source>
        <strain evidence="1 2">AG-B5</strain>
    </source>
</reference>